<gene>
    <name evidence="4" type="primary">cysH</name>
    <name evidence="6" type="ORF">OO013_17620</name>
</gene>
<keyword evidence="4" id="KW-0411">Iron-sulfur</keyword>
<keyword evidence="7" id="KW-1185">Reference proteome</keyword>
<dbReference type="GO" id="GO:0004604">
    <property type="term" value="F:phosphoadenylyl-sulfate reductase (thioredoxin) activity"/>
    <property type="evidence" value="ECO:0007669"/>
    <property type="project" value="UniProtKB-EC"/>
</dbReference>
<evidence type="ECO:0000256" key="2">
    <source>
        <dbReference type="ARBA" id="ARBA00023002"/>
    </source>
</evidence>
<comment type="pathway">
    <text evidence="3 4">Sulfur metabolism; hydrogen sulfide biosynthesis; sulfite from sulfate.</text>
</comment>
<dbReference type="EMBL" id="JAPFQN010000011">
    <property type="protein sequence ID" value="MCX2745706.1"/>
    <property type="molecule type" value="Genomic_DNA"/>
</dbReference>
<evidence type="ECO:0000256" key="4">
    <source>
        <dbReference type="HAMAP-Rule" id="MF_00063"/>
    </source>
</evidence>
<keyword evidence="4" id="KW-0963">Cytoplasm</keyword>
<feature type="binding site" evidence="4">
    <location>
        <position position="129"/>
    </location>
    <ligand>
        <name>[4Fe-4S] cluster</name>
        <dbReference type="ChEBI" id="CHEBI:49883"/>
    </ligand>
</feature>
<dbReference type="Gene3D" id="3.40.50.620">
    <property type="entry name" value="HUPs"/>
    <property type="match status" value="1"/>
</dbReference>
<comment type="similarity">
    <text evidence="1 4">Belongs to the PAPS reductase family. CysH subfamily.</text>
</comment>
<feature type="binding site" evidence="4">
    <location>
        <position position="213"/>
    </location>
    <ligand>
        <name>[4Fe-4S] cluster</name>
        <dbReference type="ChEBI" id="CHEBI:49883"/>
    </ligand>
</feature>
<comment type="catalytic activity">
    <reaction evidence="4">
        <text>[thioredoxin]-disulfide + sulfite + AMP + 2 H(+) = adenosine 5'-phosphosulfate + [thioredoxin]-dithiol</text>
        <dbReference type="Rhea" id="RHEA:21976"/>
        <dbReference type="Rhea" id="RHEA-COMP:10698"/>
        <dbReference type="Rhea" id="RHEA-COMP:10700"/>
        <dbReference type="ChEBI" id="CHEBI:15378"/>
        <dbReference type="ChEBI" id="CHEBI:17359"/>
        <dbReference type="ChEBI" id="CHEBI:29950"/>
        <dbReference type="ChEBI" id="CHEBI:50058"/>
        <dbReference type="ChEBI" id="CHEBI:58243"/>
        <dbReference type="ChEBI" id="CHEBI:456215"/>
        <dbReference type="EC" id="1.8.4.10"/>
    </reaction>
</comment>
<evidence type="ECO:0000313" key="7">
    <source>
        <dbReference type="Proteomes" id="UP001209885"/>
    </source>
</evidence>
<evidence type="ECO:0000256" key="3">
    <source>
        <dbReference type="ARBA" id="ARBA00024327"/>
    </source>
</evidence>
<dbReference type="Pfam" id="PF01507">
    <property type="entry name" value="PAPS_reduct"/>
    <property type="match status" value="1"/>
</dbReference>
<dbReference type="PANTHER" id="PTHR46509">
    <property type="entry name" value="PHOSPHOADENOSINE PHOSPHOSULFATE REDUCTASE"/>
    <property type="match status" value="1"/>
</dbReference>
<comment type="function">
    <text evidence="4">Catalyzes the formation of sulfite from adenosine 5'-phosphosulfate (APS) using thioredoxin as an electron donor.</text>
</comment>
<keyword evidence="4" id="KW-0479">Metal-binding</keyword>
<dbReference type="PANTHER" id="PTHR46509:SF1">
    <property type="entry name" value="PHOSPHOADENOSINE PHOSPHOSULFATE REDUCTASE"/>
    <property type="match status" value="1"/>
</dbReference>
<dbReference type="InterPro" id="IPR002500">
    <property type="entry name" value="PAPS_reduct_dom"/>
</dbReference>
<evidence type="ECO:0000256" key="1">
    <source>
        <dbReference type="ARBA" id="ARBA00009732"/>
    </source>
</evidence>
<comment type="caution">
    <text evidence="6">The sequence shown here is derived from an EMBL/GenBank/DDBJ whole genome shotgun (WGS) entry which is preliminary data.</text>
</comment>
<feature type="binding site" evidence="4">
    <location>
        <position position="210"/>
    </location>
    <ligand>
        <name>[4Fe-4S] cluster</name>
        <dbReference type="ChEBI" id="CHEBI:49883"/>
    </ligand>
</feature>
<proteinExistence type="inferred from homology"/>
<dbReference type="InterPro" id="IPR004511">
    <property type="entry name" value="PAPS/APS_Rdtase"/>
</dbReference>
<dbReference type="SUPFAM" id="SSF52402">
    <property type="entry name" value="Adenine nucleotide alpha hydrolases-like"/>
    <property type="match status" value="1"/>
</dbReference>
<evidence type="ECO:0000259" key="5">
    <source>
        <dbReference type="Pfam" id="PF01507"/>
    </source>
</evidence>
<reference evidence="6 7" key="1">
    <citation type="submission" date="2022-11" db="EMBL/GenBank/DDBJ databases">
        <title>The characterization of three novel Bacteroidetes species and genomic analysis of their roles in tidal elemental geochemical cycles.</title>
        <authorList>
            <person name="Ma K."/>
        </authorList>
    </citation>
    <scope>NUCLEOTIDE SEQUENCE [LARGE SCALE GENOMIC DNA]</scope>
    <source>
        <strain evidence="6 7">M17</strain>
    </source>
</reference>
<dbReference type="InterPro" id="IPR014729">
    <property type="entry name" value="Rossmann-like_a/b/a_fold"/>
</dbReference>
<dbReference type="HAMAP" id="MF_00063">
    <property type="entry name" value="CysH"/>
    <property type="match status" value="1"/>
</dbReference>
<dbReference type="PIRSF" id="PIRSF000857">
    <property type="entry name" value="PAPS_reductase"/>
    <property type="match status" value="1"/>
</dbReference>
<dbReference type="RefSeq" id="WP_266058304.1">
    <property type="nucleotide sequence ID" value="NZ_JAPFQN010000011.1"/>
</dbReference>
<sequence length="236" mass="27773">MVKNSIGNNFNPDAYPDRLDYLDYLHKNYSDLQPEDRLKEFFNLFDEKDILLTTSFGSNSIVLLSMVSKIKPDLPVYFIDTGYHFEETYEYKELIKDQLGLNLIEIHPEETKHQFTRKNETWIANHDLCCMVNKVDPLEKIKRNHKIWISGLMAHQNANRAGLRIFEKRKDILKFHPLLDMTREEVSLYKFIYQFPENRLIHKGYSSIGCIHCTKKGNGREGRWAGTDKTECGIHI</sequence>
<accession>A0ABT3RVA8</accession>
<protein>
    <recommendedName>
        <fullName evidence="4">Adenosine 5'-phosphosulfate reductase</fullName>
        <shortName evidence="4">APS reductase</shortName>
        <ecNumber evidence="4">1.8.4.10</ecNumber>
    </recommendedName>
    <alternativeName>
        <fullName evidence="4">5'-adenylylsulfate reductase</fullName>
    </alternativeName>
    <alternativeName>
        <fullName evidence="4">Thioredoxin-dependent 5'-adenylylsulfate reductase</fullName>
    </alternativeName>
</protein>
<feature type="domain" description="Phosphoadenosine phosphosulphate reductase" evidence="5">
    <location>
        <begin position="50"/>
        <end position="215"/>
    </location>
</feature>
<keyword evidence="4" id="KW-0408">Iron</keyword>
<organism evidence="6 7">
    <name type="scientific">Mangrovivirga halotolerans</name>
    <dbReference type="NCBI Taxonomy" id="2993936"/>
    <lineage>
        <taxon>Bacteria</taxon>
        <taxon>Pseudomonadati</taxon>
        <taxon>Bacteroidota</taxon>
        <taxon>Cytophagia</taxon>
        <taxon>Cytophagales</taxon>
        <taxon>Mangrovivirgaceae</taxon>
        <taxon>Mangrovivirga</taxon>
    </lineage>
</organism>
<name>A0ABT3RVA8_9BACT</name>
<comment type="cofactor">
    <cofactor evidence="4">
        <name>[4Fe-4S] cluster</name>
        <dbReference type="ChEBI" id="CHEBI:49883"/>
    </cofactor>
    <text evidence="4">Binds 1 [4Fe-4S] cluster per subunit.</text>
</comment>
<dbReference type="Proteomes" id="UP001209885">
    <property type="component" value="Unassembled WGS sequence"/>
</dbReference>
<feature type="active site" description="Nucleophile; cysteine thiosulfonate intermediate" evidence="4">
    <location>
        <position position="232"/>
    </location>
</feature>
<feature type="binding site" evidence="4">
    <location>
        <position position="130"/>
    </location>
    <ligand>
        <name>[4Fe-4S] cluster</name>
        <dbReference type="ChEBI" id="CHEBI:49883"/>
    </ligand>
</feature>
<evidence type="ECO:0000313" key="6">
    <source>
        <dbReference type="EMBL" id="MCX2745706.1"/>
    </source>
</evidence>
<dbReference type="EC" id="1.8.4.10" evidence="4"/>
<comment type="subcellular location">
    <subcellularLocation>
        <location evidence="4">Cytoplasm</location>
    </subcellularLocation>
</comment>
<keyword evidence="2 4" id="KW-0560">Oxidoreductase</keyword>
<dbReference type="NCBIfam" id="NF002537">
    <property type="entry name" value="PRK02090.1"/>
    <property type="match status" value="1"/>
</dbReference>